<dbReference type="CDD" id="cd01449">
    <property type="entry name" value="TST_Repeat_2"/>
    <property type="match status" value="1"/>
</dbReference>
<dbReference type="Pfam" id="PF00581">
    <property type="entry name" value="Rhodanese"/>
    <property type="match status" value="2"/>
</dbReference>
<evidence type="ECO:0000313" key="4">
    <source>
        <dbReference type="Proteomes" id="UP000190911"/>
    </source>
</evidence>
<name>A0A1M7F751_9GAMM</name>
<dbReference type="InterPro" id="IPR001307">
    <property type="entry name" value="Thiosulphate_STrfase_CS"/>
</dbReference>
<sequence>MSSLPHSSEASLLPLIVEPEQLESHLNDAQLLIIDVPKNPGSYAQGHVPGAVLLEARRLMRGEGPIPSEAPEIETLSAMFSELGLTRDTHVVAYDDEGGGFAARLLWTLDLIGHTRYSYLNGGIHAWRGAGLAQSTEPTAPTPSDYRAEILNPKTRITCDEIKERLGDKDFAVWDARSPAEFNGEKGNNKHLGHIPGAVNMEWTNAMDLQGDLRMRGYAELMIELEATGITPDMEVATHCQGHHRSAFTWLVGKALGFSIRGYPGSWGEWGNRDDTPIEQ</sequence>
<keyword evidence="1" id="KW-0677">Repeat</keyword>
<feature type="domain" description="Rhodanese" evidence="2">
    <location>
        <begin position="27"/>
        <end position="136"/>
    </location>
</feature>
<dbReference type="GO" id="GO:0004792">
    <property type="term" value="F:thiosulfate-cyanide sulfurtransferase activity"/>
    <property type="evidence" value="ECO:0007669"/>
    <property type="project" value="InterPro"/>
</dbReference>
<dbReference type="InParanoid" id="A0A1M7F751"/>
<dbReference type="OrthoDB" id="9781034at2"/>
<accession>A0A1M7F751</accession>
<dbReference type="Proteomes" id="UP000190911">
    <property type="component" value="Chromosome I"/>
</dbReference>
<dbReference type="InterPro" id="IPR001763">
    <property type="entry name" value="Rhodanese-like_dom"/>
</dbReference>
<dbReference type="CDD" id="cd01448">
    <property type="entry name" value="TST_Repeat_1"/>
    <property type="match status" value="1"/>
</dbReference>
<dbReference type="RefSeq" id="WP_079551326.1">
    <property type="nucleotide sequence ID" value="NZ_LT670847.1"/>
</dbReference>
<dbReference type="EMBL" id="LT670847">
    <property type="protein sequence ID" value="SHL99558.1"/>
    <property type="molecule type" value="Genomic_DNA"/>
</dbReference>
<dbReference type="Gene3D" id="3.40.250.10">
    <property type="entry name" value="Rhodanese-like domain"/>
    <property type="match status" value="2"/>
</dbReference>
<reference evidence="3 4" key="1">
    <citation type="submission" date="2016-11" db="EMBL/GenBank/DDBJ databases">
        <authorList>
            <person name="Jaros S."/>
            <person name="Januszkiewicz K."/>
            <person name="Wedrychowicz H."/>
        </authorList>
    </citation>
    <scope>NUCLEOTIDE SEQUENCE [LARGE SCALE GENOMIC DNA]</scope>
    <source>
        <strain evidence="3 4">ACAM 12</strain>
    </source>
</reference>
<evidence type="ECO:0000313" key="3">
    <source>
        <dbReference type="EMBL" id="SHL99558.1"/>
    </source>
</evidence>
<dbReference type="PANTHER" id="PTHR43855">
    <property type="entry name" value="THIOSULFATE SULFURTRANSFERASE"/>
    <property type="match status" value="1"/>
</dbReference>
<keyword evidence="4" id="KW-1185">Reference proteome</keyword>
<keyword evidence="3" id="KW-0808">Transferase</keyword>
<evidence type="ECO:0000256" key="1">
    <source>
        <dbReference type="ARBA" id="ARBA00022737"/>
    </source>
</evidence>
<evidence type="ECO:0000259" key="2">
    <source>
        <dbReference type="PROSITE" id="PS50206"/>
    </source>
</evidence>
<dbReference type="STRING" id="29571.SAMN05878437_0683"/>
<dbReference type="SMART" id="SM00450">
    <property type="entry name" value="RHOD"/>
    <property type="match status" value="2"/>
</dbReference>
<protein>
    <submittedName>
        <fullName evidence="3">Thiosulfate/3-mercaptopyruvate sulfurtransferase</fullName>
    </submittedName>
</protein>
<keyword evidence="3" id="KW-0670">Pyruvate</keyword>
<dbReference type="PROSITE" id="PS50206">
    <property type="entry name" value="RHODANESE_3"/>
    <property type="match status" value="2"/>
</dbReference>
<dbReference type="FunCoup" id="A0A1M7F751">
    <property type="interactions" value="527"/>
</dbReference>
<dbReference type="SUPFAM" id="SSF52821">
    <property type="entry name" value="Rhodanese/Cell cycle control phosphatase"/>
    <property type="match status" value="2"/>
</dbReference>
<gene>
    <name evidence="3" type="ORF">SAMN05878437_0683</name>
</gene>
<organism evidence="3 4">
    <name type="scientific">Vreelandella subglaciescola</name>
    <dbReference type="NCBI Taxonomy" id="29571"/>
    <lineage>
        <taxon>Bacteria</taxon>
        <taxon>Pseudomonadati</taxon>
        <taxon>Pseudomonadota</taxon>
        <taxon>Gammaproteobacteria</taxon>
        <taxon>Oceanospirillales</taxon>
        <taxon>Halomonadaceae</taxon>
        <taxon>Vreelandella</taxon>
    </lineage>
</organism>
<feature type="domain" description="Rhodanese" evidence="2">
    <location>
        <begin position="167"/>
        <end position="279"/>
    </location>
</feature>
<dbReference type="InterPro" id="IPR036873">
    <property type="entry name" value="Rhodanese-like_dom_sf"/>
</dbReference>
<dbReference type="PROSITE" id="PS00380">
    <property type="entry name" value="RHODANESE_1"/>
    <property type="match status" value="1"/>
</dbReference>
<dbReference type="AlphaFoldDB" id="A0A1M7F751"/>
<proteinExistence type="predicted"/>
<dbReference type="PANTHER" id="PTHR43855:SF1">
    <property type="entry name" value="THIOSULFATE SULFURTRANSFERASE"/>
    <property type="match status" value="1"/>
</dbReference>
<dbReference type="InterPro" id="IPR051126">
    <property type="entry name" value="Thiosulfate_sulfurtransferase"/>
</dbReference>